<evidence type="ECO:0000313" key="3">
    <source>
        <dbReference type="Proteomes" id="UP000297734"/>
    </source>
</evidence>
<dbReference type="EMBL" id="QUZT01000004">
    <property type="protein sequence ID" value="TFY95383.1"/>
    <property type="molecule type" value="Genomic_DNA"/>
</dbReference>
<sequence length="114" mass="12862">MFIEDHDELIARKYFKFANGVGLTAIGLAATAIRFEHPEPIAWFFLTVISIWVFWNGADYRKIVVSYLRRYPGVLNTVKLALRVGIFMLGVTLLSGIALKHITLESIYAALGFL</sequence>
<dbReference type="AlphaFoldDB" id="A0A4Z0B9Y4"/>
<dbReference type="OrthoDB" id="6890132at2"/>
<feature type="transmembrane region" description="Helical" evidence="1">
    <location>
        <begin position="17"/>
        <end position="35"/>
    </location>
</feature>
<reference evidence="2 3" key="1">
    <citation type="journal article" date="2019" name="Syst. Appl. Microbiol.">
        <title>New species of pathogenic Pseudomonas isolated from citrus in Tunisia: Proposal of Pseudomonas kairouanensis sp. nov. and Pseudomonas nabeulensis sp. nov.</title>
        <authorList>
            <person name="Oueslati M."/>
            <person name="Mulet M."/>
            <person name="Gomila M."/>
            <person name="Berge O."/>
            <person name="Hajlaoui M.R."/>
            <person name="Lalucat J."/>
            <person name="Sadfi-Zouaoui N."/>
            <person name="Garcia-Valdes E."/>
        </authorList>
    </citation>
    <scope>NUCLEOTIDE SEQUENCE [LARGE SCALE GENOMIC DNA]</scope>
    <source>
        <strain evidence="2 3">E10B</strain>
    </source>
</reference>
<accession>A0A4Z0B9Y4</accession>
<keyword evidence="1" id="KW-0812">Transmembrane</keyword>
<keyword evidence="1" id="KW-1133">Transmembrane helix</keyword>
<name>A0A4Z0B9Y4_9PSED</name>
<dbReference type="Proteomes" id="UP000297734">
    <property type="component" value="Unassembled WGS sequence"/>
</dbReference>
<feature type="transmembrane region" description="Helical" evidence="1">
    <location>
        <begin position="80"/>
        <end position="99"/>
    </location>
</feature>
<evidence type="ECO:0000313" key="2">
    <source>
        <dbReference type="EMBL" id="TFY95383.1"/>
    </source>
</evidence>
<protein>
    <submittedName>
        <fullName evidence="2">Uncharacterized protein</fullName>
    </submittedName>
</protein>
<evidence type="ECO:0000256" key="1">
    <source>
        <dbReference type="SAM" id="Phobius"/>
    </source>
</evidence>
<proteinExistence type="predicted"/>
<comment type="caution">
    <text evidence="2">The sequence shown here is derived from an EMBL/GenBank/DDBJ whole genome shotgun (WGS) entry which is preliminary data.</text>
</comment>
<keyword evidence="3" id="KW-1185">Reference proteome</keyword>
<gene>
    <name evidence="2" type="ORF">DYL61_03680</name>
</gene>
<keyword evidence="1" id="KW-0472">Membrane</keyword>
<feature type="transmembrane region" description="Helical" evidence="1">
    <location>
        <begin position="41"/>
        <end position="59"/>
    </location>
</feature>
<organism evidence="2 3">
    <name type="scientific">Pseudomonas nabeulensis</name>
    <dbReference type="NCBI Taxonomy" id="2293833"/>
    <lineage>
        <taxon>Bacteria</taxon>
        <taxon>Pseudomonadati</taxon>
        <taxon>Pseudomonadota</taxon>
        <taxon>Gammaproteobacteria</taxon>
        <taxon>Pseudomonadales</taxon>
        <taxon>Pseudomonadaceae</taxon>
        <taxon>Pseudomonas</taxon>
    </lineage>
</organism>
<dbReference type="RefSeq" id="WP_135307251.1">
    <property type="nucleotide sequence ID" value="NZ_QUZT01000004.1"/>
</dbReference>